<dbReference type="PROSITE" id="PS50111">
    <property type="entry name" value="CHEMOTAXIS_TRANSDUC_2"/>
    <property type="match status" value="1"/>
</dbReference>
<evidence type="ECO:0000313" key="6">
    <source>
        <dbReference type="Proteomes" id="UP000463470"/>
    </source>
</evidence>
<dbReference type="InterPro" id="IPR004090">
    <property type="entry name" value="Chemotax_Me-accpt_rcpt"/>
</dbReference>
<dbReference type="PRINTS" id="PR00260">
    <property type="entry name" value="CHEMTRNSDUCR"/>
</dbReference>
<dbReference type="OrthoDB" id="9760371at2"/>
<dbReference type="Pfam" id="PF00015">
    <property type="entry name" value="MCPsignal"/>
    <property type="match status" value="1"/>
</dbReference>
<dbReference type="AlphaFoldDB" id="A0A845L5R4"/>
<accession>A0A845L5R4</accession>
<dbReference type="PANTHER" id="PTHR32089:SF112">
    <property type="entry name" value="LYSOZYME-LIKE PROTEIN-RELATED"/>
    <property type="match status" value="1"/>
</dbReference>
<reference evidence="5 6" key="1">
    <citation type="submission" date="2020-01" db="EMBL/GenBank/DDBJ databases">
        <title>Whole-genome sequence of Heliobacterium undosum DSM 13378.</title>
        <authorList>
            <person name="Kyndt J.A."/>
            <person name="Meyer T.E."/>
        </authorList>
    </citation>
    <scope>NUCLEOTIDE SEQUENCE [LARGE SCALE GENOMIC DNA]</scope>
    <source>
        <strain evidence="5 6">DSM 13378</strain>
    </source>
</reference>
<organism evidence="5 6">
    <name type="scientific">Heliomicrobium undosum</name>
    <dbReference type="NCBI Taxonomy" id="121734"/>
    <lineage>
        <taxon>Bacteria</taxon>
        <taxon>Bacillati</taxon>
        <taxon>Bacillota</taxon>
        <taxon>Clostridia</taxon>
        <taxon>Eubacteriales</taxon>
        <taxon>Heliobacteriaceae</taxon>
        <taxon>Heliomicrobium</taxon>
    </lineage>
</organism>
<evidence type="ECO:0000256" key="3">
    <source>
        <dbReference type="PROSITE-ProRule" id="PRU00284"/>
    </source>
</evidence>
<dbReference type="PANTHER" id="PTHR32089">
    <property type="entry name" value="METHYL-ACCEPTING CHEMOTAXIS PROTEIN MCPB"/>
    <property type="match status" value="1"/>
</dbReference>
<feature type="domain" description="Methyl-accepting transducer" evidence="4">
    <location>
        <begin position="1"/>
        <end position="180"/>
    </location>
</feature>
<evidence type="ECO:0000313" key="5">
    <source>
        <dbReference type="EMBL" id="MZP30010.1"/>
    </source>
</evidence>
<protein>
    <recommendedName>
        <fullName evidence="4">Methyl-accepting transducer domain-containing protein</fullName>
    </recommendedName>
</protein>
<dbReference type="GO" id="GO:0006935">
    <property type="term" value="P:chemotaxis"/>
    <property type="evidence" value="ECO:0007669"/>
    <property type="project" value="InterPro"/>
</dbReference>
<keyword evidence="6" id="KW-1185">Reference proteome</keyword>
<dbReference type="EMBL" id="WXEY01000009">
    <property type="protein sequence ID" value="MZP30010.1"/>
    <property type="molecule type" value="Genomic_DNA"/>
</dbReference>
<evidence type="ECO:0000259" key="4">
    <source>
        <dbReference type="PROSITE" id="PS50111"/>
    </source>
</evidence>
<sequence>MQKTICLTNEVTETVTRLKEKTQSISRIAGIIQNIAEQTNLLALNAAIEAAGAGEQGRGFAVVAEEVRKLAESSRRSAQEVMIQIKEMEQVVGQTTAGIDDANMGTRKQAQVAEQTEQSFERISEKVTVVMKDTQDTGQRMLQVIQQVEGLFASIHRIASAANDAAASTEEVTASVEEQTALFENVAVIAEECKGLAVGLQNTVNRFRY</sequence>
<dbReference type="GO" id="GO:0007165">
    <property type="term" value="P:signal transduction"/>
    <property type="evidence" value="ECO:0007669"/>
    <property type="project" value="UniProtKB-KW"/>
</dbReference>
<dbReference type="SMART" id="SM00283">
    <property type="entry name" value="MA"/>
    <property type="match status" value="1"/>
</dbReference>
<name>A0A845L5R4_9FIRM</name>
<dbReference type="GO" id="GO:0016020">
    <property type="term" value="C:membrane"/>
    <property type="evidence" value="ECO:0007669"/>
    <property type="project" value="InterPro"/>
</dbReference>
<proteinExistence type="inferred from homology"/>
<dbReference type="Gene3D" id="1.10.287.950">
    <property type="entry name" value="Methyl-accepting chemotaxis protein"/>
    <property type="match status" value="1"/>
</dbReference>
<dbReference type="InterPro" id="IPR004089">
    <property type="entry name" value="MCPsignal_dom"/>
</dbReference>
<dbReference type="Proteomes" id="UP000463470">
    <property type="component" value="Unassembled WGS sequence"/>
</dbReference>
<evidence type="ECO:0000256" key="2">
    <source>
        <dbReference type="ARBA" id="ARBA00029447"/>
    </source>
</evidence>
<keyword evidence="1 3" id="KW-0807">Transducer</keyword>
<comment type="caution">
    <text evidence="5">The sequence shown here is derived from an EMBL/GenBank/DDBJ whole genome shotgun (WGS) entry which is preliminary data.</text>
</comment>
<dbReference type="GO" id="GO:0004888">
    <property type="term" value="F:transmembrane signaling receptor activity"/>
    <property type="evidence" value="ECO:0007669"/>
    <property type="project" value="InterPro"/>
</dbReference>
<dbReference type="SUPFAM" id="SSF58104">
    <property type="entry name" value="Methyl-accepting chemotaxis protein (MCP) signaling domain"/>
    <property type="match status" value="1"/>
</dbReference>
<comment type="similarity">
    <text evidence="2">Belongs to the methyl-accepting chemotaxis (MCP) protein family.</text>
</comment>
<evidence type="ECO:0000256" key="1">
    <source>
        <dbReference type="ARBA" id="ARBA00023224"/>
    </source>
</evidence>
<gene>
    <name evidence="5" type="ORF">GTO91_09865</name>
</gene>